<evidence type="ECO:0000313" key="7">
    <source>
        <dbReference type="Proteomes" id="UP000285469"/>
    </source>
</evidence>
<evidence type="ECO:0000313" key="5">
    <source>
        <dbReference type="Proteomes" id="UP000261278"/>
    </source>
</evidence>
<evidence type="ECO:0000313" key="6">
    <source>
        <dbReference type="Proteomes" id="UP000283713"/>
    </source>
</evidence>
<dbReference type="EMBL" id="QSAI01000023">
    <property type="protein sequence ID" value="RGW46978.1"/>
    <property type="molecule type" value="Genomic_DNA"/>
</dbReference>
<gene>
    <name evidence="4" type="ORF">DW193_07320</name>
    <name evidence="3" type="ORF">DWV70_13065</name>
    <name evidence="2" type="ORF">DXC44_04835</name>
    <name evidence="1" type="ORF">GAY76_09665</name>
</gene>
<dbReference type="Proteomes" id="UP000285469">
    <property type="component" value="Unassembled WGS sequence"/>
</dbReference>
<comment type="caution">
    <text evidence="2">The sequence shown here is derived from an EMBL/GenBank/DDBJ whole genome shotgun (WGS) entry which is preliminary data.</text>
</comment>
<accession>A0A3E4TB95</accession>
<dbReference type="EMBL" id="QSSN01000004">
    <property type="protein sequence ID" value="RGL87697.1"/>
    <property type="molecule type" value="Genomic_DNA"/>
</dbReference>
<evidence type="ECO:0000313" key="2">
    <source>
        <dbReference type="EMBL" id="RGL87697.1"/>
    </source>
</evidence>
<dbReference type="Proteomes" id="UP000283713">
    <property type="component" value="Unassembled WGS sequence"/>
</dbReference>
<organism evidence="2 5">
    <name type="scientific">Phocaeicola vulgatus</name>
    <name type="common">Bacteroides vulgatus</name>
    <dbReference type="NCBI Taxonomy" id="821"/>
    <lineage>
        <taxon>Bacteria</taxon>
        <taxon>Pseudomonadati</taxon>
        <taxon>Bacteroidota</taxon>
        <taxon>Bacteroidia</taxon>
        <taxon>Bacteroidales</taxon>
        <taxon>Bacteroidaceae</taxon>
        <taxon>Phocaeicola</taxon>
    </lineage>
</organism>
<evidence type="ECO:0000313" key="1">
    <source>
        <dbReference type="EMBL" id="KAB6573767.1"/>
    </source>
</evidence>
<evidence type="ECO:0000313" key="4">
    <source>
        <dbReference type="EMBL" id="RHH80795.1"/>
    </source>
</evidence>
<dbReference type="Proteomes" id="UP000462922">
    <property type="component" value="Unassembled WGS sequence"/>
</dbReference>
<dbReference type="EMBL" id="WDAX01000019">
    <property type="protein sequence ID" value="KAB6573767.1"/>
    <property type="molecule type" value="Genomic_DNA"/>
</dbReference>
<name>A0A3E4TB95_PHOVU</name>
<sequence>MSMMKSRILSRKKIKTMNDEMFQRILDEIKSSSKTINVLPLDEAARQAMKEKYRIKSGSLMAAILENTGGIVIDNWIRLYGSGELNFVTRNSLFPFNEIVIGEDILGGLFICLDDGNIGYFAPDCLEMEDMEIKFGQFVYWCLHGDTDKFYTDYRWDGWQNDASKLKSSEGVAFYPFLWAEAESLESRVRKVVPMDEILRLQFAFLGQNDKNE</sequence>
<protein>
    <submittedName>
        <fullName evidence="2">DUF2625 family protein</fullName>
    </submittedName>
</protein>
<dbReference type="Pfam" id="PF10946">
    <property type="entry name" value="DUF2625"/>
    <property type="match status" value="1"/>
</dbReference>
<reference evidence="1 8" key="2">
    <citation type="journal article" date="2019" name="Nat. Med.">
        <title>A library of human gut bacterial isolates paired with longitudinal multiomics data enables mechanistic microbiome research.</title>
        <authorList>
            <person name="Poyet M."/>
            <person name="Groussin M."/>
            <person name="Gibbons S.M."/>
            <person name="Avila-Pacheco J."/>
            <person name="Jiang X."/>
            <person name="Kearney S.M."/>
            <person name="Perrotta A.R."/>
            <person name="Berdy B."/>
            <person name="Zhao S."/>
            <person name="Lieberman T.D."/>
            <person name="Swanson P.K."/>
            <person name="Smith M."/>
            <person name="Roesemann S."/>
            <person name="Alexander J.E."/>
            <person name="Rich S.A."/>
            <person name="Livny J."/>
            <person name="Vlamakis H."/>
            <person name="Clish C."/>
            <person name="Bullock K."/>
            <person name="Deik A."/>
            <person name="Scott J."/>
            <person name="Pierce K.A."/>
            <person name="Xavier R.J."/>
            <person name="Alm E.J."/>
        </authorList>
    </citation>
    <scope>NUCLEOTIDE SEQUENCE [LARGE SCALE GENOMIC DNA]</scope>
    <source>
        <strain evidence="1 8">BIOML-A110</strain>
    </source>
</reference>
<dbReference type="AlphaFoldDB" id="A0A3E4TB95"/>
<evidence type="ECO:0000313" key="3">
    <source>
        <dbReference type="EMBL" id="RGW46978.1"/>
    </source>
</evidence>
<reference evidence="5 6" key="1">
    <citation type="submission" date="2018-08" db="EMBL/GenBank/DDBJ databases">
        <title>A genome reference for cultivated species of the human gut microbiota.</title>
        <authorList>
            <person name="Zou Y."/>
            <person name="Xue W."/>
            <person name="Luo G."/>
        </authorList>
    </citation>
    <scope>NUCLEOTIDE SEQUENCE [LARGE SCALE GENOMIC DNA]</scope>
    <source>
        <strain evidence="3 7">AF12-25</strain>
        <strain evidence="4 6">AM16-6</strain>
        <strain evidence="2 5">TF05-18</strain>
    </source>
</reference>
<dbReference type="Proteomes" id="UP000261278">
    <property type="component" value="Unassembled WGS sequence"/>
</dbReference>
<evidence type="ECO:0000313" key="8">
    <source>
        <dbReference type="Proteomes" id="UP000462922"/>
    </source>
</evidence>
<proteinExistence type="predicted"/>
<dbReference type="EMBL" id="QRKA01000009">
    <property type="protein sequence ID" value="RHH80795.1"/>
    <property type="molecule type" value="Genomic_DNA"/>
</dbReference>
<dbReference type="InterPro" id="IPR021239">
    <property type="entry name" value="DUF2625"/>
</dbReference>